<organism evidence="2 3">
    <name type="scientific">Chryseobacterium indicum</name>
    <dbReference type="NCBI Taxonomy" id="2766954"/>
    <lineage>
        <taxon>Bacteria</taxon>
        <taxon>Pseudomonadati</taxon>
        <taxon>Bacteroidota</taxon>
        <taxon>Flavobacteriia</taxon>
        <taxon>Flavobacteriales</taxon>
        <taxon>Weeksellaceae</taxon>
        <taxon>Chryseobacterium group</taxon>
        <taxon>Chryseobacterium</taxon>
    </lineage>
</organism>
<evidence type="ECO:0000313" key="3">
    <source>
        <dbReference type="Proteomes" id="UP001430374"/>
    </source>
</evidence>
<feature type="region of interest" description="Disordered" evidence="1">
    <location>
        <begin position="117"/>
        <end position="138"/>
    </location>
</feature>
<evidence type="ECO:0000313" key="2">
    <source>
        <dbReference type="EMBL" id="MCF2221015.1"/>
    </source>
</evidence>
<name>A0ABS9CAL8_9FLAO</name>
<reference evidence="2" key="1">
    <citation type="submission" date="2021-08" db="EMBL/GenBank/DDBJ databases">
        <title>Complete genome sequence of Chryseobacterium sp strain PS-8.</title>
        <authorList>
            <person name="Das S.K."/>
        </authorList>
    </citation>
    <scope>NUCLEOTIDE SEQUENCE</scope>
    <source>
        <strain evidence="2">PS-8</strain>
    </source>
</reference>
<feature type="compositionally biased region" description="Basic and acidic residues" evidence="1">
    <location>
        <begin position="117"/>
        <end position="127"/>
    </location>
</feature>
<dbReference type="RefSeq" id="WP_235132363.1">
    <property type="nucleotide sequence ID" value="NZ_JACSGT010000002.1"/>
</dbReference>
<accession>A0ABS9CAL8</accession>
<protein>
    <recommendedName>
        <fullName evidence="4">VWA domain-containing protein</fullName>
    </recommendedName>
</protein>
<sequence>MKTINGFLSNTQNVMNKTYFLLAVCGLLLMCISCHKKQENNSQQEKKEAIIVVQDLSMSLNPSSSEITQERKFVTKFLEEGMSPNMDLMVFYANATSNSVTNNFKVEWKVSEKESTGYQSKSDKMLEESAMESENEEQKSAMIGKLCKKLFDEMPKQKSSQTEIIELIAEFEKLNGQYSNIKVLFISDMVQSSNLSNWDSDFPKDKKDAESKAQRDTEKLKKVFGISDSALSKVSKISVLIPASVDRQKTITPQYFYHKLFGNLGYSKPIEWKSL</sequence>
<comment type="caution">
    <text evidence="2">The sequence shown here is derived from an EMBL/GenBank/DDBJ whole genome shotgun (WGS) entry which is preliminary data.</text>
</comment>
<evidence type="ECO:0000256" key="1">
    <source>
        <dbReference type="SAM" id="MobiDB-lite"/>
    </source>
</evidence>
<proteinExistence type="predicted"/>
<dbReference type="EMBL" id="JACSGT010000002">
    <property type="protein sequence ID" value="MCF2221015.1"/>
    <property type="molecule type" value="Genomic_DNA"/>
</dbReference>
<evidence type="ECO:0008006" key="4">
    <source>
        <dbReference type="Google" id="ProtNLM"/>
    </source>
</evidence>
<gene>
    <name evidence="2" type="ORF">H9Q08_17150</name>
</gene>
<keyword evidence="3" id="KW-1185">Reference proteome</keyword>
<dbReference type="Proteomes" id="UP001430374">
    <property type="component" value="Unassembled WGS sequence"/>
</dbReference>